<dbReference type="Pfam" id="PF00126">
    <property type="entry name" value="HTH_1"/>
    <property type="match status" value="1"/>
</dbReference>
<dbReference type="OrthoDB" id="9785745at2"/>
<comment type="caution">
    <text evidence="6">The sequence shown here is derived from an EMBL/GenBank/DDBJ whole genome shotgun (WGS) entry which is preliminary data.</text>
</comment>
<accession>A0A4Q9RF30</accession>
<dbReference type="SUPFAM" id="SSF53850">
    <property type="entry name" value="Periplasmic binding protein-like II"/>
    <property type="match status" value="1"/>
</dbReference>
<evidence type="ECO:0000256" key="4">
    <source>
        <dbReference type="ARBA" id="ARBA00023163"/>
    </source>
</evidence>
<reference evidence="6 7" key="1">
    <citation type="submission" date="2018-06" db="EMBL/GenBank/DDBJ databases">
        <title>Three novel Pseudomonas species isolated from symptomatic oak.</title>
        <authorList>
            <person name="Bueno-Gonzalez V."/>
            <person name="Brady C."/>
        </authorList>
    </citation>
    <scope>NUCLEOTIDE SEQUENCE [LARGE SCALE GENOMIC DNA]</scope>
    <source>
        <strain evidence="6 7">P17C</strain>
    </source>
</reference>
<comment type="similarity">
    <text evidence="1">Belongs to the LysR transcriptional regulatory family.</text>
</comment>
<evidence type="ECO:0000313" key="7">
    <source>
        <dbReference type="Proteomes" id="UP000292639"/>
    </source>
</evidence>
<proteinExistence type="inferred from homology"/>
<dbReference type="InterPro" id="IPR036388">
    <property type="entry name" value="WH-like_DNA-bd_sf"/>
</dbReference>
<keyword evidence="7" id="KW-1185">Reference proteome</keyword>
<dbReference type="GO" id="GO:0003700">
    <property type="term" value="F:DNA-binding transcription factor activity"/>
    <property type="evidence" value="ECO:0007669"/>
    <property type="project" value="InterPro"/>
</dbReference>
<dbReference type="GO" id="GO:0000976">
    <property type="term" value="F:transcription cis-regulatory region binding"/>
    <property type="evidence" value="ECO:0007669"/>
    <property type="project" value="TreeGrafter"/>
</dbReference>
<dbReference type="PANTHER" id="PTHR30126:SF5">
    <property type="entry name" value="HTH-TYPE TRANSCRIPTIONAL ACTIVATOR CMPR"/>
    <property type="match status" value="1"/>
</dbReference>
<dbReference type="PRINTS" id="PR00039">
    <property type="entry name" value="HTHLYSR"/>
</dbReference>
<evidence type="ECO:0000259" key="5">
    <source>
        <dbReference type="PROSITE" id="PS50931"/>
    </source>
</evidence>
<keyword evidence="4" id="KW-0804">Transcription</keyword>
<evidence type="ECO:0000256" key="3">
    <source>
        <dbReference type="ARBA" id="ARBA00023125"/>
    </source>
</evidence>
<gene>
    <name evidence="6" type="ORF">DNJ96_02830</name>
</gene>
<feature type="domain" description="HTH lysR-type" evidence="5">
    <location>
        <begin position="8"/>
        <end position="65"/>
    </location>
</feature>
<organism evidence="6 7">
    <name type="scientific">Stutzerimonas kirkiae</name>
    <dbReference type="NCBI Taxonomy" id="2211392"/>
    <lineage>
        <taxon>Bacteria</taxon>
        <taxon>Pseudomonadati</taxon>
        <taxon>Pseudomonadota</taxon>
        <taxon>Gammaproteobacteria</taxon>
        <taxon>Pseudomonadales</taxon>
        <taxon>Pseudomonadaceae</taxon>
        <taxon>Stutzerimonas</taxon>
    </lineage>
</organism>
<dbReference type="SUPFAM" id="SSF46785">
    <property type="entry name" value="Winged helix' DNA-binding domain"/>
    <property type="match status" value="1"/>
</dbReference>
<dbReference type="EMBL" id="QJUP01000002">
    <property type="protein sequence ID" value="TBU99260.1"/>
    <property type="molecule type" value="Genomic_DNA"/>
</dbReference>
<evidence type="ECO:0000256" key="1">
    <source>
        <dbReference type="ARBA" id="ARBA00009437"/>
    </source>
</evidence>
<protein>
    <submittedName>
        <fullName evidence="6">LysR family transcriptional regulator</fullName>
    </submittedName>
</protein>
<evidence type="ECO:0000313" key="6">
    <source>
        <dbReference type="EMBL" id="TBU99260.1"/>
    </source>
</evidence>
<dbReference type="PROSITE" id="PS50931">
    <property type="entry name" value="HTH_LYSR"/>
    <property type="match status" value="1"/>
</dbReference>
<dbReference type="Proteomes" id="UP000292639">
    <property type="component" value="Unassembled WGS sequence"/>
</dbReference>
<dbReference type="AlphaFoldDB" id="A0A4Q9RF30"/>
<dbReference type="RefSeq" id="WP_131182860.1">
    <property type="nucleotide sequence ID" value="NZ_QJUO01000001.1"/>
</dbReference>
<dbReference type="PANTHER" id="PTHR30126">
    <property type="entry name" value="HTH-TYPE TRANSCRIPTIONAL REGULATOR"/>
    <property type="match status" value="1"/>
</dbReference>
<keyword evidence="3" id="KW-0238">DNA-binding</keyword>
<dbReference type="InterPro" id="IPR005119">
    <property type="entry name" value="LysR_subst-bd"/>
</dbReference>
<dbReference type="InterPro" id="IPR036390">
    <property type="entry name" value="WH_DNA-bd_sf"/>
</dbReference>
<dbReference type="Pfam" id="PF03466">
    <property type="entry name" value="LysR_substrate"/>
    <property type="match status" value="1"/>
</dbReference>
<sequence>MRKSLMRITLRQLQVFRAVCESRSYSRAAEQMALTQPAVSLQIRQLEELIGQPLFEYVGKKLYLTEAAEALLRASGDIFDRLESLDMQLSDLQGSLQGQLDLCVESSAKYFIPHLFAAFRRRYPDVSLNLTVVNHAQAVRRLSLSRDDLLIMSQVPQDMALEFMPFLNNPIVAVASLEHPLCDEGELHLQDLTAYPLLVREKGSGTRRACEEYCHQQRAHFPQTLEIGSLDAQREAVAAGLGLALLPRHAVHLELRHGLLRELPVAELPLYRSWCVVHVRGKRLSPVAQAFFGFIREERAQISALATRFSGTARLPEAGIPT</sequence>
<evidence type="ECO:0000256" key="2">
    <source>
        <dbReference type="ARBA" id="ARBA00023015"/>
    </source>
</evidence>
<dbReference type="Gene3D" id="3.40.190.290">
    <property type="match status" value="1"/>
</dbReference>
<name>A0A4Q9RF30_9GAMM</name>
<dbReference type="InterPro" id="IPR000847">
    <property type="entry name" value="LysR_HTH_N"/>
</dbReference>
<keyword evidence="2" id="KW-0805">Transcription regulation</keyword>
<dbReference type="Gene3D" id="1.10.10.10">
    <property type="entry name" value="Winged helix-like DNA-binding domain superfamily/Winged helix DNA-binding domain"/>
    <property type="match status" value="1"/>
</dbReference>